<evidence type="ECO:0000313" key="1">
    <source>
        <dbReference type="EMBL" id="CAD9033752.1"/>
    </source>
</evidence>
<dbReference type="EMBL" id="HBGA01121804">
    <property type="protein sequence ID" value="CAD9033752.1"/>
    <property type="molecule type" value="Transcribed_RNA"/>
</dbReference>
<reference evidence="1" key="1">
    <citation type="submission" date="2021-01" db="EMBL/GenBank/DDBJ databases">
        <authorList>
            <person name="Corre E."/>
            <person name="Pelletier E."/>
            <person name="Niang G."/>
            <person name="Scheremetjew M."/>
            <person name="Finn R."/>
            <person name="Kale V."/>
            <person name="Holt S."/>
            <person name="Cochrane G."/>
            <person name="Meng A."/>
            <person name="Brown T."/>
            <person name="Cohen L."/>
        </authorList>
    </citation>
    <scope>NUCLEOTIDE SEQUENCE</scope>
    <source>
        <strain evidence="1">NIES-381</strain>
    </source>
</reference>
<dbReference type="AlphaFoldDB" id="A0A7S1J5Y3"/>
<protein>
    <submittedName>
        <fullName evidence="1">Uncharacterized protein</fullName>
    </submittedName>
</protein>
<proteinExistence type="predicted"/>
<sequence>MLCHELGYISHTTQSPAVNDGCPKSHPRGNFCALHHAAKMGCVFDEPCFPAPCSLHLSWLRVKASVHFAKLHAFNNISSPEILYEVYEVFLVTISIRPNMQHHPPPSQS</sequence>
<gene>
    <name evidence="1" type="ORF">EGYM00392_LOCUS44901</name>
</gene>
<name>A0A7S1J5Y3_9EUGL</name>
<accession>A0A7S1J5Y3</accession>
<organism evidence="1">
    <name type="scientific">Eutreptiella gymnastica</name>
    <dbReference type="NCBI Taxonomy" id="73025"/>
    <lineage>
        <taxon>Eukaryota</taxon>
        <taxon>Discoba</taxon>
        <taxon>Euglenozoa</taxon>
        <taxon>Euglenida</taxon>
        <taxon>Spirocuta</taxon>
        <taxon>Euglenophyceae</taxon>
        <taxon>Eutreptiales</taxon>
        <taxon>Eutreptiaceae</taxon>
        <taxon>Eutreptiella</taxon>
    </lineage>
</organism>